<accession>A0A232EW82</accession>
<dbReference type="Proteomes" id="UP000215335">
    <property type="component" value="Unassembled WGS sequence"/>
</dbReference>
<protein>
    <submittedName>
        <fullName evidence="2">Uncharacterized protein</fullName>
    </submittedName>
</protein>
<reference evidence="2 3" key="1">
    <citation type="journal article" date="2017" name="Curr. Biol.">
        <title>The Evolution of Venom by Co-option of Single-Copy Genes.</title>
        <authorList>
            <person name="Martinson E.O."/>
            <person name="Mrinalini"/>
            <person name="Kelkar Y.D."/>
            <person name="Chang C.H."/>
            <person name="Werren J.H."/>
        </authorList>
    </citation>
    <scope>NUCLEOTIDE SEQUENCE [LARGE SCALE GENOMIC DNA]</scope>
    <source>
        <strain evidence="2 3">Alberta</strain>
        <tissue evidence="2">Whole body</tissue>
    </source>
</reference>
<comment type="caution">
    <text evidence="2">The sequence shown here is derived from an EMBL/GenBank/DDBJ whole genome shotgun (WGS) entry which is preliminary data.</text>
</comment>
<keyword evidence="3" id="KW-1185">Reference proteome</keyword>
<gene>
    <name evidence="2" type="ORF">TSAR_004403</name>
</gene>
<dbReference type="AlphaFoldDB" id="A0A232EW82"/>
<sequence>MEYSDRRYFHLSVNLPFDPQQQTDNFKIINAEKKLTRQSEQKKLQHEDTPGPENLSLRKSPKISSEVNAQPCLRTIDPDFLKQDYCSSNFMYDIQ</sequence>
<dbReference type="EMBL" id="NNAY01001903">
    <property type="protein sequence ID" value="OXU22608.1"/>
    <property type="molecule type" value="Genomic_DNA"/>
</dbReference>
<organism evidence="2 3">
    <name type="scientific">Trichomalopsis sarcophagae</name>
    <dbReference type="NCBI Taxonomy" id="543379"/>
    <lineage>
        <taxon>Eukaryota</taxon>
        <taxon>Metazoa</taxon>
        <taxon>Ecdysozoa</taxon>
        <taxon>Arthropoda</taxon>
        <taxon>Hexapoda</taxon>
        <taxon>Insecta</taxon>
        <taxon>Pterygota</taxon>
        <taxon>Neoptera</taxon>
        <taxon>Endopterygota</taxon>
        <taxon>Hymenoptera</taxon>
        <taxon>Apocrita</taxon>
        <taxon>Proctotrupomorpha</taxon>
        <taxon>Chalcidoidea</taxon>
        <taxon>Pteromalidae</taxon>
        <taxon>Pteromalinae</taxon>
        <taxon>Trichomalopsis</taxon>
    </lineage>
</organism>
<evidence type="ECO:0000313" key="3">
    <source>
        <dbReference type="Proteomes" id="UP000215335"/>
    </source>
</evidence>
<name>A0A232EW82_9HYME</name>
<feature type="region of interest" description="Disordered" evidence="1">
    <location>
        <begin position="37"/>
        <end position="63"/>
    </location>
</feature>
<evidence type="ECO:0000256" key="1">
    <source>
        <dbReference type="SAM" id="MobiDB-lite"/>
    </source>
</evidence>
<feature type="compositionally biased region" description="Basic and acidic residues" evidence="1">
    <location>
        <begin position="37"/>
        <end position="49"/>
    </location>
</feature>
<evidence type="ECO:0000313" key="2">
    <source>
        <dbReference type="EMBL" id="OXU22608.1"/>
    </source>
</evidence>
<proteinExistence type="predicted"/>